<gene>
    <name evidence="2" type="ORF">EV189_1689</name>
</gene>
<keyword evidence="3" id="KW-1185">Reference proteome</keyword>
<organism evidence="2 3">
    <name type="scientific">Motilibacter rhizosphaerae</name>
    <dbReference type="NCBI Taxonomy" id="598652"/>
    <lineage>
        <taxon>Bacteria</taxon>
        <taxon>Bacillati</taxon>
        <taxon>Actinomycetota</taxon>
        <taxon>Actinomycetes</taxon>
        <taxon>Motilibacterales</taxon>
        <taxon>Motilibacteraceae</taxon>
        <taxon>Motilibacter</taxon>
    </lineage>
</organism>
<evidence type="ECO:0000256" key="1">
    <source>
        <dbReference type="SAM" id="Phobius"/>
    </source>
</evidence>
<dbReference type="RefSeq" id="WP_165400200.1">
    <property type="nucleotide sequence ID" value="NZ_SGXD01000002.1"/>
</dbReference>
<accession>A0A4V2F4N2</accession>
<evidence type="ECO:0000313" key="2">
    <source>
        <dbReference type="EMBL" id="RZS89909.1"/>
    </source>
</evidence>
<evidence type="ECO:0000313" key="3">
    <source>
        <dbReference type="Proteomes" id="UP000293638"/>
    </source>
</evidence>
<feature type="transmembrane region" description="Helical" evidence="1">
    <location>
        <begin position="20"/>
        <end position="42"/>
    </location>
</feature>
<comment type="caution">
    <text evidence="2">The sequence shown here is derived from an EMBL/GenBank/DDBJ whole genome shotgun (WGS) entry which is preliminary data.</text>
</comment>
<keyword evidence="1" id="KW-0472">Membrane</keyword>
<keyword evidence="1" id="KW-0812">Transmembrane</keyword>
<dbReference type="AlphaFoldDB" id="A0A4V2F4N2"/>
<reference evidence="2 3" key="1">
    <citation type="submission" date="2019-02" db="EMBL/GenBank/DDBJ databases">
        <title>Genomic Encyclopedia of Type Strains, Phase IV (KMG-IV): sequencing the most valuable type-strain genomes for metagenomic binning, comparative biology and taxonomic classification.</title>
        <authorList>
            <person name="Goeker M."/>
        </authorList>
    </citation>
    <scope>NUCLEOTIDE SEQUENCE [LARGE SCALE GENOMIC DNA]</scope>
    <source>
        <strain evidence="2 3">DSM 45622</strain>
    </source>
</reference>
<sequence length="46" mass="4722">MLLDAATETHSVTLTGLPALLIILAVLALIVVGAVTVVRAVARRAK</sequence>
<dbReference type="Proteomes" id="UP000293638">
    <property type="component" value="Unassembled WGS sequence"/>
</dbReference>
<protein>
    <submittedName>
        <fullName evidence="2">Uncharacterized protein</fullName>
    </submittedName>
</protein>
<keyword evidence="1" id="KW-1133">Transmembrane helix</keyword>
<proteinExistence type="predicted"/>
<name>A0A4V2F4N2_9ACTN</name>
<dbReference type="EMBL" id="SGXD01000002">
    <property type="protein sequence ID" value="RZS89909.1"/>
    <property type="molecule type" value="Genomic_DNA"/>
</dbReference>